<evidence type="ECO:0000256" key="1">
    <source>
        <dbReference type="SAM" id="Coils"/>
    </source>
</evidence>
<name>A0ABT7DRB6_9NEIS</name>
<protein>
    <recommendedName>
        <fullName evidence="4">DUF2570 domain-containing protein</fullName>
    </recommendedName>
</protein>
<reference evidence="2" key="1">
    <citation type="submission" date="2023-03" db="EMBL/GenBank/DDBJ databases">
        <title>Chitinimonas shenzhenensis gen. nov., sp. nov., a novel member of family Burkholderiaceae isolated from activated sludge collected in Shen Zhen, China.</title>
        <authorList>
            <person name="Wang X."/>
        </authorList>
    </citation>
    <scope>NUCLEOTIDE SEQUENCE</scope>
    <source>
        <strain evidence="2">DQS-5</strain>
    </source>
</reference>
<evidence type="ECO:0000313" key="2">
    <source>
        <dbReference type="EMBL" id="MDK2122611.1"/>
    </source>
</evidence>
<evidence type="ECO:0000313" key="3">
    <source>
        <dbReference type="Proteomes" id="UP001172778"/>
    </source>
</evidence>
<dbReference type="Proteomes" id="UP001172778">
    <property type="component" value="Unassembled WGS sequence"/>
</dbReference>
<feature type="coiled-coil region" evidence="1">
    <location>
        <begin position="39"/>
        <end position="83"/>
    </location>
</feature>
<keyword evidence="3" id="KW-1185">Reference proteome</keyword>
<comment type="caution">
    <text evidence="2">The sequence shown here is derived from an EMBL/GenBank/DDBJ whole genome shotgun (WGS) entry which is preliminary data.</text>
</comment>
<accession>A0ABT7DRB6</accession>
<dbReference type="RefSeq" id="WP_284098894.1">
    <property type="nucleotide sequence ID" value="NZ_JARRAF010000001.1"/>
</dbReference>
<keyword evidence="1" id="KW-0175">Coiled coil</keyword>
<evidence type="ECO:0008006" key="4">
    <source>
        <dbReference type="Google" id="ProtNLM"/>
    </source>
</evidence>
<sequence length="114" mass="12296">MSALLQPRLGLMLGVLLLAALTGATLNGWRVRAQTHGQLAQAQAELMAAQATLARQNLAMAKLAAKAEAYAALRQQARQLATELDRQIVARQQVYQQQAARDCGEAIRQVFDAG</sequence>
<organism evidence="2 3">
    <name type="scientific">Parachitinimonas caeni</name>
    <dbReference type="NCBI Taxonomy" id="3031301"/>
    <lineage>
        <taxon>Bacteria</taxon>
        <taxon>Pseudomonadati</taxon>
        <taxon>Pseudomonadota</taxon>
        <taxon>Betaproteobacteria</taxon>
        <taxon>Neisseriales</taxon>
        <taxon>Chitinibacteraceae</taxon>
        <taxon>Parachitinimonas</taxon>
    </lineage>
</organism>
<dbReference type="EMBL" id="JARRAF010000001">
    <property type="protein sequence ID" value="MDK2122611.1"/>
    <property type="molecule type" value="Genomic_DNA"/>
</dbReference>
<proteinExistence type="predicted"/>
<gene>
    <name evidence="2" type="ORF">PZA18_00950</name>
</gene>